<proteinExistence type="predicted"/>
<reference evidence="2" key="1">
    <citation type="submission" date="2024-03" db="EMBL/GenBank/DDBJ databases">
        <title>WGS assembly of Saponaria officinalis var. Norfolk2.</title>
        <authorList>
            <person name="Jenkins J."/>
            <person name="Shu S."/>
            <person name="Grimwood J."/>
            <person name="Barry K."/>
            <person name="Goodstein D."/>
            <person name="Schmutz J."/>
            <person name="Leebens-Mack J."/>
            <person name="Osbourn A."/>
        </authorList>
    </citation>
    <scope>NUCLEOTIDE SEQUENCE [LARGE SCALE GENOMIC DNA]</scope>
    <source>
        <strain evidence="2">JIC</strain>
    </source>
</reference>
<keyword evidence="1" id="KW-1133">Transmembrane helix</keyword>
<feature type="transmembrane region" description="Helical" evidence="1">
    <location>
        <begin position="40"/>
        <end position="61"/>
    </location>
</feature>
<keyword evidence="1" id="KW-0812">Transmembrane</keyword>
<comment type="caution">
    <text evidence="2">The sequence shown here is derived from an EMBL/GenBank/DDBJ whole genome shotgun (WGS) entry which is preliminary data.</text>
</comment>
<accession>A0AAW1I1C5</accession>
<gene>
    <name evidence="2" type="ORF">RND81_10G063300</name>
</gene>
<dbReference type="AlphaFoldDB" id="A0AAW1I1C5"/>
<protein>
    <submittedName>
        <fullName evidence="2">Uncharacterized protein</fullName>
    </submittedName>
</protein>
<evidence type="ECO:0000313" key="2">
    <source>
        <dbReference type="EMBL" id="KAK9682289.1"/>
    </source>
</evidence>
<evidence type="ECO:0000256" key="1">
    <source>
        <dbReference type="SAM" id="Phobius"/>
    </source>
</evidence>
<evidence type="ECO:0000313" key="3">
    <source>
        <dbReference type="Proteomes" id="UP001443914"/>
    </source>
</evidence>
<name>A0AAW1I1C5_SAPOF</name>
<dbReference type="EMBL" id="JBDFQZ010000010">
    <property type="protein sequence ID" value="KAK9682289.1"/>
    <property type="molecule type" value="Genomic_DNA"/>
</dbReference>
<keyword evidence="1" id="KW-0472">Membrane</keyword>
<dbReference type="Proteomes" id="UP001443914">
    <property type="component" value="Unassembled WGS sequence"/>
</dbReference>
<sequence length="106" mass="13025">MMLVVWFWNILIYSRKWLLMMWWYCQWCFILRFVSPSLWYLHSIVQALYELIIFVHGKVFIARHRYGYGNCFNLLPWIRRYVATKEALFLSYVLIMGLMEDLKSVA</sequence>
<keyword evidence="3" id="KW-1185">Reference proteome</keyword>
<organism evidence="2 3">
    <name type="scientific">Saponaria officinalis</name>
    <name type="common">Common soapwort</name>
    <name type="synonym">Lychnis saponaria</name>
    <dbReference type="NCBI Taxonomy" id="3572"/>
    <lineage>
        <taxon>Eukaryota</taxon>
        <taxon>Viridiplantae</taxon>
        <taxon>Streptophyta</taxon>
        <taxon>Embryophyta</taxon>
        <taxon>Tracheophyta</taxon>
        <taxon>Spermatophyta</taxon>
        <taxon>Magnoliopsida</taxon>
        <taxon>eudicotyledons</taxon>
        <taxon>Gunneridae</taxon>
        <taxon>Pentapetalae</taxon>
        <taxon>Caryophyllales</taxon>
        <taxon>Caryophyllaceae</taxon>
        <taxon>Caryophylleae</taxon>
        <taxon>Saponaria</taxon>
    </lineage>
</organism>